<dbReference type="AlphaFoldDB" id="Q6K8T0"/>
<dbReference type="EMBL" id="AP003980">
    <property type="protein sequence ID" value="BAD21443.1"/>
    <property type="molecule type" value="Genomic_DNA"/>
</dbReference>
<organism evidence="2 3">
    <name type="scientific">Oryza sativa subsp. japonica</name>
    <name type="common">Rice</name>
    <dbReference type="NCBI Taxonomy" id="39947"/>
    <lineage>
        <taxon>Eukaryota</taxon>
        <taxon>Viridiplantae</taxon>
        <taxon>Streptophyta</taxon>
        <taxon>Embryophyta</taxon>
        <taxon>Tracheophyta</taxon>
        <taxon>Spermatophyta</taxon>
        <taxon>Magnoliopsida</taxon>
        <taxon>Liliopsida</taxon>
        <taxon>Poales</taxon>
        <taxon>Poaceae</taxon>
        <taxon>BOP clade</taxon>
        <taxon>Oryzoideae</taxon>
        <taxon>Oryzeae</taxon>
        <taxon>Oryzinae</taxon>
        <taxon>Oryza</taxon>
        <taxon>Oryza sativa</taxon>
    </lineage>
</organism>
<protein>
    <submittedName>
        <fullName evidence="2">Uncharacterized protein</fullName>
    </submittedName>
</protein>
<proteinExistence type="predicted"/>
<gene>
    <name evidence="1" type="ORF">OJ1014_H03.5</name>
    <name evidence="2" type="ORF">OJ1792_D02.30</name>
</gene>
<accession>Q6K8T0</accession>
<sequence length="54" mass="5978">MTNGRRRRFHCRGICVHQRCPAGCPPPKPVSGLRTSWDDGGEEKAVYVYNSGAC</sequence>
<dbReference type="Proteomes" id="UP000000763">
    <property type="component" value="Chromosome 2"/>
</dbReference>
<dbReference type="EMBL" id="AP004097">
    <property type="protein sequence ID" value="BAD21649.1"/>
    <property type="molecule type" value="Genomic_DNA"/>
</dbReference>
<evidence type="ECO:0000313" key="3">
    <source>
        <dbReference type="Proteomes" id="UP000000763"/>
    </source>
</evidence>
<name>Q6K8T0_ORYSJ</name>
<reference evidence="3" key="3">
    <citation type="journal article" date="2005" name="Nature">
        <title>The map-based sequence of the rice genome.</title>
        <authorList>
            <consortium name="International rice genome sequencing project (IRGSP)"/>
            <person name="Matsumoto T."/>
            <person name="Wu J."/>
            <person name="Kanamori H."/>
            <person name="Katayose Y."/>
            <person name="Fujisawa M."/>
            <person name="Namiki N."/>
            <person name="Mizuno H."/>
            <person name="Yamamoto K."/>
            <person name="Antonio B.A."/>
            <person name="Baba T."/>
            <person name="Sakata K."/>
            <person name="Nagamura Y."/>
            <person name="Aoki H."/>
            <person name="Arikawa K."/>
            <person name="Arita K."/>
            <person name="Bito T."/>
            <person name="Chiden Y."/>
            <person name="Fujitsuka N."/>
            <person name="Fukunaka R."/>
            <person name="Hamada M."/>
            <person name="Harada C."/>
            <person name="Hayashi A."/>
            <person name="Hijishita S."/>
            <person name="Honda M."/>
            <person name="Hosokawa S."/>
            <person name="Ichikawa Y."/>
            <person name="Idonuma A."/>
            <person name="Iijima M."/>
            <person name="Ikeda M."/>
            <person name="Ikeno M."/>
            <person name="Ito K."/>
            <person name="Ito S."/>
            <person name="Ito T."/>
            <person name="Ito Y."/>
            <person name="Ito Y."/>
            <person name="Iwabuchi A."/>
            <person name="Kamiya K."/>
            <person name="Karasawa W."/>
            <person name="Kurita K."/>
            <person name="Katagiri S."/>
            <person name="Kikuta A."/>
            <person name="Kobayashi H."/>
            <person name="Kobayashi N."/>
            <person name="Machita K."/>
            <person name="Maehara T."/>
            <person name="Masukawa M."/>
            <person name="Mizubayashi T."/>
            <person name="Mukai Y."/>
            <person name="Nagasaki H."/>
            <person name="Nagata Y."/>
            <person name="Naito S."/>
            <person name="Nakashima M."/>
            <person name="Nakama Y."/>
            <person name="Nakamichi Y."/>
            <person name="Nakamura M."/>
            <person name="Meguro A."/>
            <person name="Negishi M."/>
            <person name="Ohta I."/>
            <person name="Ohta T."/>
            <person name="Okamoto M."/>
            <person name="Ono N."/>
            <person name="Saji S."/>
            <person name="Sakaguchi M."/>
            <person name="Sakai K."/>
            <person name="Shibata M."/>
            <person name="Shimokawa T."/>
            <person name="Song J."/>
            <person name="Takazaki Y."/>
            <person name="Terasawa K."/>
            <person name="Tsugane M."/>
            <person name="Tsuji K."/>
            <person name="Ueda S."/>
            <person name="Waki K."/>
            <person name="Yamagata H."/>
            <person name="Yamamoto M."/>
            <person name="Yamamoto S."/>
            <person name="Yamane H."/>
            <person name="Yoshiki S."/>
            <person name="Yoshihara R."/>
            <person name="Yukawa K."/>
            <person name="Zhong H."/>
            <person name="Yano M."/>
            <person name="Yuan Q."/>
            <person name="Ouyang S."/>
            <person name="Liu J."/>
            <person name="Jones K.M."/>
            <person name="Gansberger K."/>
            <person name="Moffat K."/>
            <person name="Hill J."/>
            <person name="Bera J."/>
            <person name="Fadrosh D."/>
            <person name="Jin S."/>
            <person name="Johri S."/>
            <person name="Kim M."/>
            <person name="Overton L."/>
            <person name="Reardon M."/>
            <person name="Tsitrin T."/>
            <person name="Vuong H."/>
            <person name="Weaver B."/>
            <person name="Ciecko A."/>
            <person name="Tallon L."/>
            <person name="Jackson J."/>
            <person name="Pai G."/>
            <person name="Aken S.V."/>
            <person name="Utterback T."/>
            <person name="Reidmuller S."/>
            <person name="Feldblyum T."/>
            <person name="Hsiao J."/>
            <person name="Zismann V."/>
            <person name="Iobst S."/>
            <person name="de Vazeille A.R."/>
            <person name="Buell C.R."/>
            <person name="Ying K."/>
            <person name="Li Y."/>
            <person name="Lu T."/>
            <person name="Huang Y."/>
            <person name="Zhao Q."/>
            <person name="Feng Q."/>
            <person name="Zhang L."/>
            <person name="Zhu J."/>
            <person name="Weng Q."/>
            <person name="Mu J."/>
            <person name="Lu Y."/>
            <person name="Fan D."/>
            <person name="Liu Y."/>
            <person name="Guan J."/>
            <person name="Zhang Y."/>
            <person name="Yu S."/>
            <person name="Liu X."/>
            <person name="Zhang Y."/>
            <person name="Hong G."/>
            <person name="Han B."/>
            <person name="Choisne N."/>
            <person name="Demange N."/>
            <person name="Orjeda G."/>
            <person name="Samain S."/>
            <person name="Cattolico L."/>
            <person name="Pelletier E."/>
            <person name="Couloux A."/>
            <person name="Segurens B."/>
            <person name="Wincker P."/>
            <person name="D'Hont A."/>
            <person name="Scarpelli C."/>
            <person name="Weissenbach J."/>
            <person name="Salanoubat M."/>
            <person name="Quetier F."/>
            <person name="Yu Y."/>
            <person name="Kim H.R."/>
            <person name="Rambo T."/>
            <person name="Currie J."/>
            <person name="Collura K."/>
            <person name="Luo M."/>
            <person name="Yang T."/>
            <person name="Ammiraju J.S.S."/>
            <person name="Engler F."/>
            <person name="Soderlund C."/>
            <person name="Wing R.A."/>
            <person name="Palmer L.E."/>
            <person name="de la Bastide M."/>
            <person name="Spiegel L."/>
            <person name="Nascimento L."/>
            <person name="Zutavern T."/>
            <person name="O'Shaughnessy A."/>
            <person name="Dike S."/>
            <person name="Dedhia N."/>
            <person name="Preston R."/>
            <person name="Balija V."/>
            <person name="McCombie W.R."/>
            <person name="Chow T."/>
            <person name="Chen H."/>
            <person name="Chung M."/>
            <person name="Chen C."/>
            <person name="Shaw J."/>
            <person name="Wu H."/>
            <person name="Hsiao K."/>
            <person name="Chao Y."/>
            <person name="Chu M."/>
            <person name="Cheng C."/>
            <person name="Hour A."/>
            <person name="Lee P."/>
            <person name="Lin S."/>
            <person name="Lin Y."/>
            <person name="Liou J."/>
            <person name="Liu S."/>
            <person name="Hsing Y."/>
            <person name="Raghuvanshi S."/>
            <person name="Mohanty A."/>
            <person name="Bharti A.K."/>
            <person name="Gaur A."/>
            <person name="Gupta V."/>
            <person name="Kumar D."/>
            <person name="Ravi V."/>
            <person name="Vij S."/>
            <person name="Kapur A."/>
            <person name="Khurana P."/>
            <person name="Khurana P."/>
            <person name="Khurana J.P."/>
            <person name="Tyagi A.K."/>
            <person name="Gaikwad K."/>
            <person name="Singh A."/>
            <person name="Dalal V."/>
            <person name="Srivastava S."/>
            <person name="Dixit A."/>
            <person name="Pal A.K."/>
            <person name="Ghazi I.A."/>
            <person name="Yadav M."/>
            <person name="Pandit A."/>
            <person name="Bhargava A."/>
            <person name="Sureshbabu K."/>
            <person name="Batra K."/>
            <person name="Sharma T.R."/>
            <person name="Mohapatra T."/>
            <person name="Singh N.K."/>
            <person name="Messing J."/>
            <person name="Nelson A.B."/>
            <person name="Fuks G."/>
            <person name="Kavchok S."/>
            <person name="Keizer G."/>
            <person name="Linton E."/>
            <person name="Llaca V."/>
            <person name="Song R."/>
            <person name="Tanyolac B."/>
            <person name="Young S."/>
            <person name="Ho-Il K."/>
            <person name="Hahn J.H."/>
            <person name="Sangsakoo G."/>
            <person name="Vanavichit A."/>
            <person name="de Mattos Luiz.A.T."/>
            <person name="Zimmer P.D."/>
            <person name="Malone G."/>
            <person name="Dellagostin O."/>
            <person name="de Oliveira A.C."/>
            <person name="Bevan M."/>
            <person name="Bancroft I."/>
            <person name="Minx P."/>
            <person name="Cordum H."/>
            <person name="Wilson R."/>
            <person name="Cheng Z."/>
            <person name="Jin W."/>
            <person name="Jiang J."/>
            <person name="Leong S.A."/>
            <person name="Iwama H."/>
            <person name="Gojobori T."/>
            <person name="Itoh T."/>
            <person name="Niimura Y."/>
            <person name="Fujii Y."/>
            <person name="Habara T."/>
            <person name="Sakai H."/>
            <person name="Sato Y."/>
            <person name="Wilson G."/>
            <person name="Kumar K."/>
            <person name="McCouch S."/>
            <person name="Juretic N."/>
            <person name="Hoen D."/>
            <person name="Wright S."/>
            <person name="Bruskiewich R."/>
            <person name="Bureau T."/>
            <person name="Miyao A."/>
            <person name="Hirochika H."/>
            <person name="Nishikawa T."/>
            <person name="Kadowaki K."/>
            <person name="Sugiura M."/>
            <person name="Burr B."/>
            <person name="Sasaki T."/>
        </authorList>
    </citation>
    <scope>NUCLEOTIDE SEQUENCE [LARGE SCALE GENOMIC DNA]</scope>
    <source>
        <strain evidence="3">cv. Nipponbare</strain>
    </source>
</reference>
<reference evidence="1" key="1">
    <citation type="submission" date="2001-08" db="EMBL/GenBank/DDBJ databases">
        <title>Oryza sativa nipponbare(GA3) genomic DNA, chromosome 2, BAC clone:OJ1014_H03.</title>
        <authorList>
            <person name="Sasaki T."/>
            <person name="Matsumoto T."/>
            <person name="Yamamoto K."/>
        </authorList>
    </citation>
    <scope>NUCLEOTIDE SEQUENCE</scope>
</reference>
<evidence type="ECO:0000313" key="1">
    <source>
        <dbReference type="EMBL" id="BAD21443.1"/>
    </source>
</evidence>
<reference evidence="2" key="2">
    <citation type="submission" date="2001-08" db="EMBL/GenBank/DDBJ databases">
        <title>Oryza sativa nipponbare(GA3) genomic DNA, chromosome 2, BAC clone:OJ1792_D02.</title>
        <authorList>
            <person name="Sasaki T."/>
            <person name="Matsumoto T."/>
            <person name="Yamamoto K."/>
        </authorList>
    </citation>
    <scope>NUCLEOTIDE SEQUENCE</scope>
</reference>
<evidence type="ECO:0000313" key="2">
    <source>
        <dbReference type="EMBL" id="BAD21649.1"/>
    </source>
</evidence>
<reference evidence="3" key="4">
    <citation type="journal article" date="2008" name="Nucleic Acids Res.">
        <title>The rice annotation project database (RAP-DB): 2008 update.</title>
        <authorList>
            <consortium name="The rice annotation project (RAP)"/>
        </authorList>
    </citation>
    <scope>GENOME REANNOTATION</scope>
    <source>
        <strain evidence="3">cv. Nipponbare</strain>
    </source>
</reference>